<evidence type="ECO:0000256" key="6">
    <source>
        <dbReference type="ARBA" id="ARBA00022695"/>
    </source>
</evidence>
<dbReference type="Gene3D" id="3.30.70.370">
    <property type="match status" value="1"/>
</dbReference>
<dbReference type="Pfam" id="PF01367">
    <property type="entry name" value="5_3_exonuc"/>
    <property type="match status" value="1"/>
</dbReference>
<dbReference type="GO" id="GO:0006261">
    <property type="term" value="P:DNA-templated DNA replication"/>
    <property type="evidence" value="ECO:0007669"/>
    <property type="project" value="UniProtKB-UniRule"/>
</dbReference>
<dbReference type="InterPro" id="IPR020046">
    <property type="entry name" value="5-3_exonucl_a-hlix_arch_N"/>
</dbReference>
<dbReference type="NCBIfam" id="TIGR00593">
    <property type="entry name" value="pola"/>
    <property type="match status" value="1"/>
</dbReference>
<dbReference type="Proteomes" id="UP000245086">
    <property type="component" value="Unassembled WGS sequence"/>
</dbReference>
<dbReference type="GO" id="GO:0006302">
    <property type="term" value="P:double-strand break repair"/>
    <property type="evidence" value="ECO:0007669"/>
    <property type="project" value="TreeGrafter"/>
</dbReference>
<keyword evidence="6 17" id="KW-0548">Nucleotidyltransferase</keyword>
<evidence type="ECO:0000256" key="4">
    <source>
        <dbReference type="ARBA" id="ARBA00020311"/>
    </source>
</evidence>
<dbReference type="EMBL" id="BFBR01000004">
    <property type="protein sequence ID" value="GBF57963.1"/>
    <property type="molecule type" value="Genomic_DNA"/>
</dbReference>
<dbReference type="Gene3D" id="1.10.150.20">
    <property type="entry name" value="5' to 3' exonuclease, C-terminal subdomain"/>
    <property type="match status" value="2"/>
</dbReference>
<evidence type="ECO:0000256" key="15">
    <source>
        <dbReference type="ARBA" id="ARBA00049244"/>
    </source>
</evidence>
<dbReference type="FunFam" id="1.10.150.20:FF:000003">
    <property type="entry name" value="DNA polymerase I"/>
    <property type="match status" value="1"/>
</dbReference>
<protein>
    <recommendedName>
        <fullName evidence="4 16">DNA polymerase I</fullName>
        <ecNumber evidence="3 16">2.7.7.7</ecNumber>
    </recommendedName>
</protein>
<dbReference type="NCBIfam" id="NF004397">
    <property type="entry name" value="PRK05755.1"/>
    <property type="match status" value="1"/>
</dbReference>
<dbReference type="InterPro" id="IPR002562">
    <property type="entry name" value="3'-5'_exonuclease_dom"/>
</dbReference>
<dbReference type="SUPFAM" id="SSF56672">
    <property type="entry name" value="DNA/RNA polymerases"/>
    <property type="match status" value="1"/>
</dbReference>
<dbReference type="FunFam" id="3.40.50.1010:FF:000001">
    <property type="entry name" value="DNA polymerase I"/>
    <property type="match status" value="1"/>
</dbReference>
<dbReference type="SMART" id="SM00279">
    <property type="entry name" value="HhH2"/>
    <property type="match status" value="1"/>
</dbReference>
<evidence type="ECO:0000256" key="3">
    <source>
        <dbReference type="ARBA" id="ARBA00012417"/>
    </source>
</evidence>
<keyword evidence="5 17" id="KW-0808">Transferase</keyword>
<dbReference type="InterPro" id="IPR029060">
    <property type="entry name" value="PIN-like_dom_sf"/>
</dbReference>
<dbReference type="GO" id="GO:0003677">
    <property type="term" value="F:DNA binding"/>
    <property type="evidence" value="ECO:0007669"/>
    <property type="project" value="UniProtKB-UniRule"/>
</dbReference>
<evidence type="ECO:0000259" key="18">
    <source>
        <dbReference type="SMART" id="SM00474"/>
    </source>
</evidence>
<dbReference type="SUPFAM" id="SSF53098">
    <property type="entry name" value="Ribonuclease H-like"/>
    <property type="match status" value="1"/>
</dbReference>
<dbReference type="Pfam" id="PF01612">
    <property type="entry name" value="DNA_pol_A_exo1"/>
    <property type="match status" value="1"/>
</dbReference>
<dbReference type="AlphaFoldDB" id="A0A2P2EA89"/>
<dbReference type="PROSITE" id="PS00447">
    <property type="entry name" value="DNA_POLYMERASE_A"/>
    <property type="match status" value="1"/>
</dbReference>
<keyword evidence="7 17" id="KW-0235">DNA replication</keyword>
<dbReference type="Gene3D" id="3.40.50.1010">
    <property type="entry name" value="5'-nuclease"/>
    <property type="match status" value="1"/>
</dbReference>
<dbReference type="InterPro" id="IPR002421">
    <property type="entry name" value="5-3_exonuclease"/>
</dbReference>
<dbReference type="GO" id="GO:0008409">
    <property type="term" value="F:5'-3' exonuclease activity"/>
    <property type="evidence" value="ECO:0007669"/>
    <property type="project" value="UniProtKB-UniRule"/>
</dbReference>
<dbReference type="FunFam" id="1.10.150.20:FF:000002">
    <property type="entry name" value="DNA polymerase I"/>
    <property type="match status" value="1"/>
</dbReference>
<gene>
    <name evidence="17 21" type="primary">polA</name>
    <name evidence="21" type="ORF">PbB2_01634</name>
</gene>
<dbReference type="InterPro" id="IPR002298">
    <property type="entry name" value="DNA_polymerase_A"/>
</dbReference>
<name>A0A2P2EA89_9PROT</name>
<dbReference type="CDD" id="cd09898">
    <property type="entry name" value="H3TH_53EXO"/>
    <property type="match status" value="1"/>
</dbReference>
<evidence type="ECO:0000256" key="11">
    <source>
        <dbReference type="ARBA" id="ARBA00022839"/>
    </source>
</evidence>
<dbReference type="GO" id="GO:0003887">
    <property type="term" value="F:DNA-directed DNA polymerase activity"/>
    <property type="evidence" value="ECO:0007669"/>
    <property type="project" value="UniProtKB-UniRule"/>
</dbReference>
<feature type="domain" description="DNA-directed DNA polymerase family A palm" evidence="20">
    <location>
        <begin position="722"/>
        <end position="928"/>
    </location>
</feature>
<dbReference type="SUPFAM" id="SSF47807">
    <property type="entry name" value="5' to 3' exonuclease, C-terminal subdomain"/>
    <property type="match status" value="1"/>
</dbReference>
<dbReference type="CDD" id="cd09859">
    <property type="entry name" value="PIN_53EXO"/>
    <property type="match status" value="1"/>
</dbReference>
<keyword evidence="12 17" id="KW-0239">DNA-directed DNA polymerase</keyword>
<comment type="similarity">
    <text evidence="1 17">Belongs to the DNA polymerase type-A family.</text>
</comment>
<dbReference type="SMART" id="SM00482">
    <property type="entry name" value="POLAc"/>
    <property type="match status" value="1"/>
</dbReference>
<comment type="function">
    <text evidence="17">In addition to polymerase activity, this DNA polymerase exhibits 3'-5' and 5'-3' exonuclease activity.</text>
</comment>
<dbReference type="Pfam" id="PF02739">
    <property type="entry name" value="5_3_exonuc_N"/>
    <property type="match status" value="1"/>
</dbReference>
<dbReference type="CDD" id="cd06139">
    <property type="entry name" value="DNA_polA_I_Ecoli_like_exo"/>
    <property type="match status" value="1"/>
</dbReference>
<feature type="domain" description="3'-5' exonuclease" evidence="18">
    <location>
        <begin position="349"/>
        <end position="553"/>
    </location>
</feature>
<comment type="subunit">
    <text evidence="2">Single-chain monomer with multiple functions.</text>
</comment>
<dbReference type="PRINTS" id="PR00868">
    <property type="entry name" value="DNAPOLI"/>
</dbReference>
<evidence type="ECO:0000256" key="8">
    <source>
        <dbReference type="ARBA" id="ARBA00022722"/>
    </source>
</evidence>
<evidence type="ECO:0000259" key="20">
    <source>
        <dbReference type="SMART" id="SM00482"/>
    </source>
</evidence>
<dbReference type="InterPro" id="IPR001098">
    <property type="entry name" value="DNA-dir_DNA_pol_A_palm_dom"/>
</dbReference>
<dbReference type="InterPro" id="IPR036279">
    <property type="entry name" value="5-3_exonuclease_C_sf"/>
</dbReference>
<comment type="caution">
    <text evidence="21">The sequence shown here is derived from an EMBL/GenBank/DDBJ whole genome shotgun (WGS) entry which is preliminary data.</text>
</comment>
<dbReference type="Gene3D" id="1.20.1060.10">
    <property type="entry name" value="Taq DNA Polymerase, Chain T, domain 4"/>
    <property type="match status" value="1"/>
</dbReference>
<evidence type="ECO:0000259" key="19">
    <source>
        <dbReference type="SMART" id="SM00475"/>
    </source>
</evidence>
<keyword evidence="11 17" id="KW-0269">Exonuclease</keyword>
<dbReference type="InterPro" id="IPR019760">
    <property type="entry name" value="DNA-dir_DNA_pol_A_CS"/>
</dbReference>
<sequence length="968" mass="104879">MTHPIGPDSRVTLVDGSGYIFRAFHGLPPLTRKSDGAPIGAVSGFCNMIFKLLADERDGDQPTHLAVIFDASGPTFRNDIYPAYKANRPPAPEDLVPQFPMIREATRAFGLPSVELPGYEADDLIATYARQAAEKGAKVRILSSDKDLMQLITDKIFLYDPMKDRPLGPEAVMDKFGVGPAQVIDVQALAGDSTDNVPGAPGIGVKTAAELLATFGTLEELLDRAHEIKQPKRRETLIQFREQIEISKRLVTLMNDVPVLEHLEHFGVREPEPEVLLEFLRRMELRTLTGRVEAGLRRDGYVADKADHGPVGIGAPVTPAPAQPAGPQAQPGQAVIPPAVYAPVKHSAYETITDLARLDDWLARVRTQGHVAFDTETDALNSVSGSLVGLSLAVEPGIACYIPVGHRGAGALGGTGDLFASPEVSLARLPGQLGLGDVLARLKPVLEDDAILKIGQNLKYDLSVMAQHGIAIHPIDDTMLMSFAVDAGRNSHGMDDLSLRLLGHQPIAFKDVCGTGKSQISFDQVPIDRATAYAAEDADITLRLWHILKPRLVQERCTTVYETLERPLVPVIAAMEQAGVKVDVAELSRLSLDFAQRMTGLEAQAHEQAGENFNLGSPKQLGDILFGKMALPGGKKTATGQWATGADALEDLAAQGHDLPRTIVDWRTLAKLKSTYTDNLKDAIDARTGRVHTSFNMVGAATGRLSSTDPNLQNIPIRTEEGRRIRKAFVAEPGNLLISADYSQIELRLLAHVGDIPQLKRAFIDGHDIHAMTASEMFGVPLDGMDPMVRRKAKAINFGIIYGISAFGLARQLSIPQGEARDYIAMYKQRFPGIQAYMDAMKTMAREKTYVETIFGRRCWVPGIHAKSQAEQAFAERQAINAPLQGAAADIIKRAMIRLPAALKEAGLSARMLLQVHDELVFEAPASQAEATCALVAKVMERAALPAVALTVPLVVEARAASTWAEAH</sequence>
<dbReference type="InterPro" id="IPR020045">
    <property type="entry name" value="DNA_polI_H3TH"/>
</dbReference>
<evidence type="ECO:0000256" key="17">
    <source>
        <dbReference type="RuleBase" id="RU004460"/>
    </source>
</evidence>
<feature type="domain" description="5'-3' exonuclease" evidence="19">
    <location>
        <begin position="9"/>
        <end position="269"/>
    </location>
</feature>
<keyword evidence="8" id="KW-0540">Nuclease</keyword>
<organism evidence="21 22">
    <name type="scientific">Candidatus Phycosocius bacilliformis</name>
    <dbReference type="NCBI Taxonomy" id="1445552"/>
    <lineage>
        <taxon>Bacteria</taxon>
        <taxon>Pseudomonadati</taxon>
        <taxon>Pseudomonadota</taxon>
        <taxon>Alphaproteobacteria</taxon>
        <taxon>Caulobacterales</taxon>
        <taxon>Caulobacterales incertae sedis</taxon>
        <taxon>Candidatus Phycosocius</taxon>
    </lineage>
</organism>
<evidence type="ECO:0000256" key="1">
    <source>
        <dbReference type="ARBA" id="ARBA00007705"/>
    </source>
</evidence>
<evidence type="ECO:0000313" key="21">
    <source>
        <dbReference type="EMBL" id="GBF57963.1"/>
    </source>
</evidence>
<dbReference type="InterPro" id="IPR043502">
    <property type="entry name" value="DNA/RNA_pol_sf"/>
</dbReference>
<proteinExistence type="inferred from homology"/>
<reference evidence="21 22" key="1">
    <citation type="journal article" date="2018" name="Genome Announc.">
        <title>Draft Genome Sequence of "Candidatus Phycosocius bacilliformis," an Alphaproteobacterial Ectosymbiont of the Hydrocarbon-Producing Green Alga Botryococcus braunii.</title>
        <authorList>
            <person name="Tanabe Y."/>
            <person name="Yamaguchi H."/>
            <person name="Watanabe M.M."/>
        </authorList>
    </citation>
    <scope>NUCLEOTIDE SEQUENCE [LARGE SCALE GENOMIC DNA]</scope>
    <source>
        <strain evidence="21 22">BOTRYCO-2</strain>
    </source>
</reference>
<keyword evidence="14 17" id="KW-0234">DNA repair</keyword>
<dbReference type="InterPro" id="IPR018320">
    <property type="entry name" value="DNA_polymerase_1"/>
</dbReference>
<evidence type="ECO:0000256" key="13">
    <source>
        <dbReference type="ARBA" id="ARBA00023125"/>
    </source>
</evidence>
<evidence type="ECO:0000256" key="10">
    <source>
        <dbReference type="ARBA" id="ARBA00022801"/>
    </source>
</evidence>
<dbReference type="EC" id="2.7.7.7" evidence="3 16"/>
<dbReference type="InterPro" id="IPR012337">
    <property type="entry name" value="RNaseH-like_sf"/>
</dbReference>
<evidence type="ECO:0000256" key="2">
    <source>
        <dbReference type="ARBA" id="ARBA00011541"/>
    </source>
</evidence>
<dbReference type="Pfam" id="PF00476">
    <property type="entry name" value="DNA_pol_A"/>
    <property type="match status" value="1"/>
</dbReference>
<dbReference type="PANTHER" id="PTHR10133:SF27">
    <property type="entry name" value="DNA POLYMERASE NU"/>
    <property type="match status" value="1"/>
</dbReference>
<dbReference type="FunFam" id="1.20.1060.10:FF:000001">
    <property type="entry name" value="DNA polymerase I"/>
    <property type="match status" value="1"/>
</dbReference>
<keyword evidence="13 17" id="KW-0238">DNA-binding</keyword>
<comment type="catalytic activity">
    <reaction evidence="15 17">
        <text>DNA(n) + a 2'-deoxyribonucleoside 5'-triphosphate = DNA(n+1) + diphosphate</text>
        <dbReference type="Rhea" id="RHEA:22508"/>
        <dbReference type="Rhea" id="RHEA-COMP:17339"/>
        <dbReference type="Rhea" id="RHEA-COMP:17340"/>
        <dbReference type="ChEBI" id="CHEBI:33019"/>
        <dbReference type="ChEBI" id="CHEBI:61560"/>
        <dbReference type="ChEBI" id="CHEBI:173112"/>
        <dbReference type="EC" id="2.7.7.7"/>
    </reaction>
</comment>
<dbReference type="Gene3D" id="3.30.420.10">
    <property type="entry name" value="Ribonuclease H-like superfamily/Ribonuclease H"/>
    <property type="match status" value="1"/>
</dbReference>
<evidence type="ECO:0000256" key="16">
    <source>
        <dbReference type="NCBIfam" id="TIGR00593"/>
    </source>
</evidence>
<dbReference type="GO" id="GO:0008408">
    <property type="term" value="F:3'-5' exonuclease activity"/>
    <property type="evidence" value="ECO:0007669"/>
    <property type="project" value="UniProtKB-UniRule"/>
</dbReference>
<dbReference type="OrthoDB" id="9806424at2"/>
<dbReference type="SMART" id="SM00474">
    <property type="entry name" value="35EXOc"/>
    <property type="match status" value="1"/>
</dbReference>
<accession>A0A2P2EA89</accession>
<dbReference type="CDD" id="cd08637">
    <property type="entry name" value="DNA_pol_A_pol_I_C"/>
    <property type="match status" value="1"/>
</dbReference>
<keyword evidence="9 17" id="KW-0227">DNA damage</keyword>
<evidence type="ECO:0000256" key="9">
    <source>
        <dbReference type="ARBA" id="ARBA00022763"/>
    </source>
</evidence>
<evidence type="ECO:0000256" key="7">
    <source>
        <dbReference type="ARBA" id="ARBA00022705"/>
    </source>
</evidence>
<dbReference type="PANTHER" id="PTHR10133">
    <property type="entry name" value="DNA POLYMERASE I"/>
    <property type="match status" value="1"/>
</dbReference>
<keyword evidence="10 17" id="KW-0378">Hydrolase</keyword>
<dbReference type="SUPFAM" id="SSF88723">
    <property type="entry name" value="PIN domain-like"/>
    <property type="match status" value="1"/>
</dbReference>
<dbReference type="InterPro" id="IPR008918">
    <property type="entry name" value="HhH2"/>
</dbReference>
<dbReference type="RefSeq" id="WP_108984820.1">
    <property type="nucleotide sequence ID" value="NZ_BFBR01000004.1"/>
</dbReference>
<evidence type="ECO:0000313" key="22">
    <source>
        <dbReference type="Proteomes" id="UP000245086"/>
    </source>
</evidence>
<dbReference type="SMART" id="SM00475">
    <property type="entry name" value="53EXOc"/>
    <property type="match status" value="1"/>
</dbReference>
<evidence type="ECO:0000256" key="14">
    <source>
        <dbReference type="ARBA" id="ARBA00023204"/>
    </source>
</evidence>
<evidence type="ECO:0000256" key="12">
    <source>
        <dbReference type="ARBA" id="ARBA00022932"/>
    </source>
</evidence>
<keyword evidence="22" id="KW-1185">Reference proteome</keyword>
<dbReference type="InterPro" id="IPR036397">
    <property type="entry name" value="RNaseH_sf"/>
</dbReference>
<evidence type="ECO:0000256" key="5">
    <source>
        <dbReference type="ARBA" id="ARBA00022679"/>
    </source>
</evidence>
<dbReference type="FunFam" id="3.30.420.10:FF:000026">
    <property type="entry name" value="DNA polymerase I"/>
    <property type="match status" value="1"/>
</dbReference>